<proteinExistence type="predicted"/>
<organism evidence="5 6">
    <name type="scientific">Petrotoga olearia DSM 13574</name>
    <dbReference type="NCBI Taxonomy" id="1122955"/>
    <lineage>
        <taxon>Bacteria</taxon>
        <taxon>Thermotogati</taxon>
        <taxon>Thermotogota</taxon>
        <taxon>Thermotogae</taxon>
        <taxon>Petrotogales</taxon>
        <taxon>Petrotogaceae</taxon>
        <taxon>Petrotoga</taxon>
    </lineage>
</organism>
<dbReference type="InterPro" id="IPR036388">
    <property type="entry name" value="WH-like_DNA-bd_sf"/>
</dbReference>
<feature type="domain" description="HTH gntR-type" evidence="4">
    <location>
        <begin position="4"/>
        <end position="72"/>
    </location>
</feature>
<reference evidence="5 6" key="1">
    <citation type="submission" date="2013-12" db="EMBL/GenBank/DDBJ databases">
        <title>Comparative genomics of Petrotoga isolates.</title>
        <authorList>
            <person name="Nesbo C.L."/>
            <person name="Charchuk R."/>
            <person name="Chow K."/>
        </authorList>
    </citation>
    <scope>NUCLEOTIDE SEQUENCE [LARGE SCALE GENOMIC DNA]</scope>
    <source>
        <strain evidence="5 6">DSM 13574</strain>
    </source>
</reference>
<dbReference type="Pfam" id="PF00392">
    <property type="entry name" value="GntR"/>
    <property type="match status" value="1"/>
</dbReference>
<evidence type="ECO:0000313" key="6">
    <source>
        <dbReference type="Proteomes" id="UP000236434"/>
    </source>
</evidence>
<evidence type="ECO:0000259" key="4">
    <source>
        <dbReference type="PROSITE" id="PS50949"/>
    </source>
</evidence>
<dbReference type="EMBL" id="AZRL01000016">
    <property type="protein sequence ID" value="PNR96163.1"/>
    <property type="molecule type" value="Genomic_DNA"/>
</dbReference>
<keyword evidence="3" id="KW-0804">Transcription</keyword>
<dbReference type="FunFam" id="1.10.10.10:FF:000079">
    <property type="entry name" value="GntR family transcriptional regulator"/>
    <property type="match status" value="1"/>
</dbReference>
<keyword evidence="1" id="KW-0805">Transcription regulation</keyword>
<dbReference type="CDD" id="cd06267">
    <property type="entry name" value="PBP1_LacI_sugar_binding-like"/>
    <property type="match status" value="1"/>
</dbReference>
<dbReference type="RefSeq" id="WP_103067104.1">
    <property type="nucleotide sequence ID" value="NZ_AZRL01000016.1"/>
</dbReference>
<dbReference type="AlphaFoldDB" id="A0A2K1P051"/>
<dbReference type="SUPFAM" id="SSF46785">
    <property type="entry name" value="Winged helix' DNA-binding domain"/>
    <property type="match status" value="1"/>
</dbReference>
<dbReference type="GO" id="GO:0000976">
    <property type="term" value="F:transcription cis-regulatory region binding"/>
    <property type="evidence" value="ECO:0007669"/>
    <property type="project" value="TreeGrafter"/>
</dbReference>
<dbReference type="GO" id="GO:0003700">
    <property type="term" value="F:DNA-binding transcription factor activity"/>
    <property type="evidence" value="ECO:0007669"/>
    <property type="project" value="InterPro"/>
</dbReference>
<evidence type="ECO:0000256" key="2">
    <source>
        <dbReference type="ARBA" id="ARBA00023125"/>
    </source>
</evidence>
<dbReference type="Gene3D" id="3.40.50.2300">
    <property type="match status" value="2"/>
</dbReference>
<dbReference type="SMART" id="SM00345">
    <property type="entry name" value="HTH_GNTR"/>
    <property type="match status" value="1"/>
</dbReference>
<accession>A0A2K1P051</accession>
<dbReference type="OrthoDB" id="47944at2"/>
<keyword evidence="2" id="KW-0238">DNA-binding</keyword>
<dbReference type="Gene3D" id="1.10.10.10">
    <property type="entry name" value="Winged helix-like DNA-binding domain superfamily/Winged helix DNA-binding domain"/>
    <property type="match status" value="1"/>
</dbReference>
<protein>
    <recommendedName>
        <fullName evidence="4">HTH gntR-type domain-containing protein</fullName>
    </recommendedName>
</protein>
<sequence>MNNKPKYEKIKEFLIANIENGTYQPDEQIPSEKAMAKEFKVSRETVRKALDKLVFEGYLYRIQGLGTFVSPIKESSSSSMQERNNIGVVLPISHEYLSFEILAGIEKAYHNTGYEPFVQFIDSNSAITKLKMKYILSSNPKGYIILPTKELVEDEIFKRLLKKDVPMVFVDKTVNDIRKPLVQSDNYFGAYKLTKELIQNSTVKSIMFFTEEDFSISSVKERYNGMFDACKEHNIPVYSEIVGKNEMDKAIDKCLKYHVDTIFCCNDIVAVSTLTALQVRGLSVPEKMKLYGFDDRPIAQSIFPNLTTVRQPLRNIGEVAAKYLVSIIQGENNSEDFKITLPVEVVWRDSTGQKIK</sequence>
<dbReference type="PRINTS" id="PR00035">
    <property type="entry name" value="HTHGNTR"/>
</dbReference>
<comment type="caution">
    <text evidence="5">The sequence shown here is derived from an EMBL/GenBank/DDBJ whole genome shotgun (WGS) entry which is preliminary data.</text>
</comment>
<dbReference type="InterPro" id="IPR000524">
    <property type="entry name" value="Tscrpt_reg_HTH_GntR"/>
</dbReference>
<dbReference type="SUPFAM" id="SSF53822">
    <property type="entry name" value="Periplasmic binding protein-like I"/>
    <property type="match status" value="1"/>
</dbReference>
<dbReference type="PANTHER" id="PTHR30146">
    <property type="entry name" value="LACI-RELATED TRANSCRIPTIONAL REPRESSOR"/>
    <property type="match status" value="1"/>
</dbReference>
<dbReference type="Pfam" id="PF13377">
    <property type="entry name" value="Peripla_BP_3"/>
    <property type="match status" value="1"/>
</dbReference>
<dbReference type="PROSITE" id="PS50949">
    <property type="entry name" value="HTH_GNTR"/>
    <property type="match status" value="1"/>
</dbReference>
<dbReference type="PANTHER" id="PTHR30146:SF24">
    <property type="entry name" value="XYLOSE OPERON REGULATORY PROTEIN"/>
    <property type="match status" value="1"/>
</dbReference>
<evidence type="ECO:0000256" key="1">
    <source>
        <dbReference type="ARBA" id="ARBA00023015"/>
    </source>
</evidence>
<dbReference type="InterPro" id="IPR028082">
    <property type="entry name" value="Peripla_BP_I"/>
</dbReference>
<gene>
    <name evidence="5" type="ORF">X929_05985</name>
</gene>
<evidence type="ECO:0000313" key="5">
    <source>
        <dbReference type="EMBL" id="PNR96163.1"/>
    </source>
</evidence>
<dbReference type="InterPro" id="IPR046335">
    <property type="entry name" value="LacI/GalR-like_sensor"/>
</dbReference>
<dbReference type="Proteomes" id="UP000236434">
    <property type="component" value="Unassembled WGS sequence"/>
</dbReference>
<dbReference type="CDD" id="cd07377">
    <property type="entry name" value="WHTH_GntR"/>
    <property type="match status" value="1"/>
</dbReference>
<evidence type="ECO:0000256" key="3">
    <source>
        <dbReference type="ARBA" id="ARBA00023163"/>
    </source>
</evidence>
<dbReference type="InterPro" id="IPR036390">
    <property type="entry name" value="WH_DNA-bd_sf"/>
</dbReference>
<name>A0A2K1P051_9BACT</name>